<dbReference type="SMART" id="SM00086">
    <property type="entry name" value="PAC"/>
    <property type="match status" value="4"/>
</dbReference>
<feature type="domain" description="PAC" evidence="7">
    <location>
        <begin position="101"/>
        <end position="151"/>
    </location>
</feature>
<dbReference type="GO" id="GO:0016020">
    <property type="term" value="C:membrane"/>
    <property type="evidence" value="ECO:0007669"/>
    <property type="project" value="InterPro"/>
</dbReference>
<dbReference type="SUPFAM" id="SSF55785">
    <property type="entry name" value="PYP-like sensor domain (PAS domain)"/>
    <property type="match status" value="4"/>
</dbReference>
<dbReference type="InterPro" id="IPR003660">
    <property type="entry name" value="HAMP_dom"/>
</dbReference>
<dbReference type="InterPro" id="IPR004090">
    <property type="entry name" value="Chemotax_Me-accpt_rcpt"/>
</dbReference>
<dbReference type="OrthoDB" id="1123498at2"/>
<dbReference type="EMBL" id="QMFY01000006">
    <property type="protein sequence ID" value="RAW00549.1"/>
    <property type="molecule type" value="Genomic_DNA"/>
</dbReference>
<feature type="region of interest" description="Disordered" evidence="4">
    <location>
        <begin position="1"/>
        <end position="21"/>
    </location>
</feature>
<evidence type="ECO:0000256" key="4">
    <source>
        <dbReference type="SAM" id="MobiDB-lite"/>
    </source>
</evidence>
<dbReference type="Proteomes" id="UP000251889">
    <property type="component" value="Unassembled WGS sequence"/>
</dbReference>
<dbReference type="Pfam" id="PF00015">
    <property type="entry name" value="MCPsignal"/>
    <property type="match status" value="1"/>
</dbReference>
<dbReference type="SMART" id="SM00091">
    <property type="entry name" value="PAS"/>
    <property type="match status" value="3"/>
</dbReference>
<feature type="domain" description="Methyl-accepting transducer" evidence="5">
    <location>
        <begin position="704"/>
        <end position="940"/>
    </location>
</feature>
<dbReference type="PRINTS" id="PR00260">
    <property type="entry name" value="CHEMTRNSDUCR"/>
</dbReference>
<keyword evidence="3" id="KW-0175">Coiled coil</keyword>
<dbReference type="CDD" id="cd00130">
    <property type="entry name" value="PAS"/>
    <property type="match status" value="4"/>
</dbReference>
<accession>A0A364Y3G2</accession>
<dbReference type="GO" id="GO:0006355">
    <property type="term" value="P:regulation of DNA-templated transcription"/>
    <property type="evidence" value="ECO:0007669"/>
    <property type="project" value="InterPro"/>
</dbReference>
<dbReference type="InterPro" id="IPR000700">
    <property type="entry name" value="PAS-assoc_C"/>
</dbReference>
<dbReference type="Pfam" id="PF08448">
    <property type="entry name" value="PAS_4"/>
    <property type="match status" value="1"/>
</dbReference>
<feature type="coiled-coil region" evidence="3">
    <location>
        <begin position="142"/>
        <end position="183"/>
    </location>
</feature>
<evidence type="ECO:0000256" key="3">
    <source>
        <dbReference type="SAM" id="Coils"/>
    </source>
</evidence>
<dbReference type="PANTHER" id="PTHR24422">
    <property type="entry name" value="CHEMOTAXIS PROTEIN METHYLTRANSFERASE"/>
    <property type="match status" value="1"/>
</dbReference>
<evidence type="ECO:0000256" key="2">
    <source>
        <dbReference type="PROSITE-ProRule" id="PRU00284"/>
    </source>
</evidence>
<proteinExistence type="inferred from homology"/>
<feature type="domain" description="PAC" evidence="7">
    <location>
        <begin position="500"/>
        <end position="552"/>
    </location>
</feature>
<dbReference type="InterPro" id="IPR001610">
    <property type="entry name" value="PAC"/>
</dbReference>
<dbReference type="Pfam" id="PF18947">
    <property type="entry name" value="HAMP_2"/>
    <property type="match status" value="1"/>
</dbReference>
<dbReference type="SUPFAM" id="SSF58104">
    <property type="entry name" value="Methyl-accepting chemotaxis protein (MCP) signaling domain"/>
    <property type="match status" value="1"/>
</dbReference>
<dbReference type="NCBIfam" id="TIGR00229">
    <property type="entry name" value="sensory_box"/>
    <property type="match status" value="3"/>
</dbReference>
<feature type="domain" description="PAS" evidence="6">
    <location>
        <begin position="35"/>
        <end position="86"/>
    </location>
</feature>
<evidence type="ECO:0000313" key="9">
    <source>
        <dbReference type="EMBL" id="RAW00549.1"/>
    </source>
</evidence>
<evidence type="ECO:0000313" key="10">
    <source>
        <dbReference type="Proteomes" id="UP000251889"/>
    </source>
</evidence>
<comment type="similarity">
    <text evidence="1">Belongs to the methyl-accepting chemotaxis (MCP) protein family.</text>
</comment>
<dbReference type="GO" id="GO:0006935">
    <property type="term" value="P:chemotaxis"/>
    <property type="evidence" value="ECO:0007669"/>
    <property type="project" value="InterPro"/>
</dbReference>
<feature type="domain" description="PAC" evidence="7">
    <location>
        <begin position="378"/>
        <end position="430"/>
    </location>
</feature>
<name>A0A364Y3G2_9BACT</name>
<evidence type="ECO:0000256" key="1">
    <source>
        <dbReference type="ARBA" id="ARBA00029447"/>
    </source>
</evidence>
<protein>
    <recommendedName>
        <fullName evidence="11">Chemotaxis protein</fullName>
    </recommendedName>
</protein>
<sequence length="994" mass="110579">MKKNYYQEKANGSAGAGSSKTPNDLLKRIAELEKSQLHLQQLVDNTSDVFIQFNETRKINFINTAGETLFAHPKSDIVGKNIQQFLPTTIVNVDELISNEQPYHFRYINTDSTYRWLNVSISKRKHQDEIQYTLVLKNISEEMRLEEDLKSYKEQTQAQEEEMRQTMEEMTSTQEEMARKQMEIEGQMSAINATLAFIEFSPDGTVLLANELFLSAMKCELKDIVGKHHSIFCDAQYIKTNAYTTFWNNLRKGIAQSGEFKRHALDGSEVWLLANYTPVVDRFGHVVKVVKLANDITKVKLASANYQGQIDAISKSQAVIEFDLNGTILSANDNFLKTLGYSLAEITGQHHRLFVPPAIANSREYADFWQKLSLGEFYSGEFQRIGKNGKDIWIQASYNPIFDLNGRPFKVVKFATDITAQKLLAADNKGQMDAVNRSNAVIEFELDGTILHANDNFLNLLGYSIHDVKGKHHRMFVEQKYAQSQEYKDFWSALNRGEFISGNFTRINRKGEEIYIQASYNPIFDINGRPMKVVKYATDATEFTRALKAVSKFTSELAEGNLRAELNIKAEGDIGKMVNDNIALRNTLQRILTDVNKVVQAAGNEGKLQTRLNIADAKGAWRELTDSINQLLQSIAEPVMEFNKIITEMSNGDLTQRFRMLANGDIKNMASALNKAIDNLNDLLYSIGMNADVVASSSMNMLQKTESMKRNTNEVAAAISQMAKGAQDQAARTDESSKLVEKVMNSANDMEKKANHINKAAEKGQKSSESGLKIMKTLVNNMSGINESAGLTSKSIDILTRRSEEIGRTLNVITDIASQTNLLALNAAIEAARAGDAGRGFAVVAEEIRKLAEDSRKSAVEIEKIISDVQKDTQAATKAIDTMQRSVKDGNAATNEAQDIFQEIAKSSHETFSFSKEIQEATSGQRSTIDIVVKNIEQIVVVAEETAAGTQEAASASQQLNGAMGEITEGSNKLSGVALELQTGINKFKLKKVG</sequence>
<dbReference type="InterPro" id="IPR013767">
    <property type="entry name" value="PAS_fold"/>
</dbReference>
<evidence type="ECO:0008006" key="11">
    <source>
        <dbReference type="Google" id="ProtNLM"/>
    </source>
</evidence>
<dbReference type="PANTHER" id="PTHR24422:SF10">
    <property type="entry name" value="CHEMOTAXIS PROTEIN METHYLTRANSFERASE 2"/>
    <property type="match status" value="1"/>
</dbReference>
<gene>
    <name evidence="9" type="ORF">DQQ10_13195</name>
</gene>
<feature type="domain" description="PAS" evidence="6">
    <location>
        <begin position="302"/>
        <end position="349"/>
    </location>
</feature>
<dbReference type="Pfam" id="PF08447">
    <property type="entry name" value="PAS_3"/>
    <property type="match status" value="2"/>
</dbReference>
<dbReference type="CDD" id="cd11386">
    <property type="entry name" value="MCP_signal"/>
    <property type="match status" value="1"/>
</dbReference>
<evidence type="ECO:0000259" key="5">
    <source>
        <dbReference type="PROSITE" id="PS50111"/>
    </source>
</evidence>
<dbReference type="Gene3D" id="1.10.287.950">
    <property type="entry name" value="Methyl-accepting chemotaxis protein"/>
    <property type="match status" value="1"/>
</dbReference>
<keyword evidence="2" id="KW-0807">Transducer</keyword>
<dbReference type="GO" id="GO:0004888">
    <property type="term" value="F:transmembrane signaling receptor activity"/>
    <property type="evidence" value="ECO:0007669"/>
    <property type="project" value="InterPro"/>
</dbReference>
<dbReference type="InterPro" id="IPR013656">
    <property type="entry name" value="PAS_4"/>
</dbReference>
<feature type="domain" description="PAS" evidence="6">
    <location>
        <begin position="438"/>
        <end position="471"/>
    </location>
</feature>
<evidence type="ECO:0000259" key="7">
    <source>
        <dbReference type="PROSITE" id="PS50113"/>
    </source>
</evidence>
<dbReference type="Pfam" id="PF00989">
    <property type="entry name" value="PAS"/>
    <property type="match status" value="1"/>
</dbReference>
<dbReference type="GO" id="GO:0007165">
    <property type="term" value="P:signal transduction"/>
    <property type="evidence" value="ECO:0007669"/>
    <property type="project" value="UniProtKB-KW"/>
</dbReference>
<organism evidence="9 10">
    <name type="scientific">Pseudochryseolinea flava</name>
    <dbReference type="NCBI Taxonomy" id="2059302"/>
    <lineage>
        <taxon>Bacteria</taxon>
        <taxon>Pseudomonadati</taxon>
        <taxon>Bacteroidota</taxon>
        <taxon>Cytophagia</taxon>
        <taxon>Cytophagales</taxon>
        <taxon>Fulvivirgaceae</taxon>
        <taxon>Pseudochryseolinea</taxon>
    </lineage>
</organism>
<comment type="caution">
    <text evidence="9">The sequence shown here is derived from an EMBL/GenBank/DDBJ whole genome shotgun (WGS) entry which is preliminary data.</text>
</comment>
<feature type="domain" description="HAMP" evidence="8">
    <location>
        <begin position="541"/>
        <end position="593"/>
    </location>
</feature>
<dbReference type="InterPro" id="IPR013655">
    <property type="entry name" value="PAS_fold_3"/>
</dbReference>
<dbReference type="PROSITE" id="PS50112">
    <property type="entry name" value="PAS"/>
    <property type="match status" value="3"/>
</dbReference>
<keyword evidence="10" id="KW-1185">Reference proteome</keyword>
<dbReference type="InterPro" id="IPR004089">
    <property type="entry name" value="MCPsignal_dom"/>
</dbReference>
<feature type="domain" description="PAC" evidence="7">
    <location>
        <begin position="256"/>
        <end position="308"/>
    </location>
</feature>
<dbReference type="InterPro" id="IPR050903">
    <property type="entry name" value="Bact_Chemotaxis_MeTrfase"/>
</dbReference>
<reference evidence="9 10" key="1">
    <citation type="submission" date="2018-06" db="EMBL/GenBank/DDBJ databases">
        <title>Chryseolinea flavus sp. nov., a member of the phylum Bacteroidetes isolated from soil.</title>
        <authorList>
            <person name="Li Y."/>
            <person name="Wang J."/>
        </authorList>
    </citation>
    <scope>NUCLEOTIDE SEQUENCE [LARGE SCALE GENOMIC DNA]</scope>
    <source>
        <strain evidence="9 10">SDU1-6</strain>
    </source>
</reference>
<dbReference type="SMART" id="SM00283">
    <property type="entry name" value="MA"/>
    <property type="match status" value="1"/>
</dbReference>
<dbReference type="AlphaFoldDB" id="A0A364Y3G2"/>
<evidence type="ECO:0000259" key="8">
    <source>
        <dbReference type="PROSITE" id="PS50885"/>
    </source>
</evidence>
<dbReference type="Gene3D" id="1.20.120.1530">
    <property type="match status" value="1"/>
</dbReference>
<dbReference type="PROSITE" id="PS50885">
    <property type="entry name" value="HAMP"/>
    <property type="match status" value="2"/>
</dbReference>
<dbReference type="PROSITE" id="PS50111">
    <property type="entry name" value="CHEMOTAXIS_TRANSDUC_2"/>
    <property type="match status" value="1"/>
</dbReference>
<evidence type="ECO:0000259" key="6">
    <source>
        <dbReference type="PROSITE" id="PS50112"/>
    </source>
</evidence>
<dbReference type="PROSITE" id="PS50113">
    <property type="entry name" value="PAC"/>
    <property type="match status" value="4"/>
</dbReference>
<dbReference type="InterPro" id="IPR035965">
    <property type="entry name" value="PAS-like_dom_sf"/>
</dbReference>
<feature type="domain" description="HAMP" evidence="8">
    <location>
        <begin position="633"/>
        <end position="685"/>
    </location>
</feature>
<dbReference type="RefSeq" id="WP_112747349.1">
    <property type="nucleotide sequence ID" value="NZ_QMFY01000006.1"/>
</dbReference>
<dbReference type="Gene3D" id="3.30.450.20">
    <property type="entry name" value="PAS domain"/>
    <property type="match status" value="4"/>
</dbReference>
<dbReference type="InterPro" id="IPR000014">
    <property type="entry name" value="PAS"/>
</dbReference>